<keyword evidence="3" id="KW-1185">Reference proteome</keyword>
<dbReference type="InterPro" id="IPR006680">
    <property type="entry name" value="Amidohydro-rel"/>
</dbReference>
<gene>
    <name evidence="2" type="ORF">ACFPCV_22700</name>
</gene>
<proteinExistence type="predicted"/>
<dbReference type="Gene3D" id="2.30.40.10">
    <property type="entry name" value="Urease, subunit C, domain 1"/>
    <property type="match status" value="2"/>
</dbReference>
<dbReference type="InterPro" id="IPR032466">
    <property type="entry name" value="Metal_Hydrolase"/>
</dbReference>
<evidence type="ECO:0000259" key="1">
    <source>
        <dbReference type="Pfam" id="PF01979"/>
    </source>
</evidence>
<dbReference type="PANTHER" id="PTHR43135:SF3">
    <property type="entry name" value="ALPHA-D-RIBOSE 1-METHYLPHOSPHONATE 5-TRIPHOSPHATE DIPHOSPHATASE"/>
    <property type="match status" value="1"/>
</dbReference>
<dbReference type="Proteomes" id="UP001595859">
    <property type="component" value="Unassembled WGS sequence"/>
</dbReference>
<reference evidence="3" key="1">
    <citation type="journal article" date="2019" name="Int. J. Syst. Evol. Microbiol.">
        <title>The Global Catalogue of Microorganisms (GCM) 10K type strain sequencing project: providing services to taxonomists for standard genome sequencing and annotation.</title>
        <authorList>
            <consortium name="The Broad Institute Genomics Platform"/>
            <consortium name="The Broad Institute Genome Sequencing Center for Infectious Disease"/>
            <person name="Wu L."/>
            <person name="Ma J."/>
        </authorList>
    </citation>
    <scope>NUCLEOTIDE SEQUENCE [LARGE SCALE GENOMIC DNA]</scope>
    <source>
        <strain evidence="3">ZS-22-S1</strain>
    </source>
</reference>
<dbReference type="SUPFAM" id="SSF51556">
    <property type="entry name" value="Metallo-dependent hydrolases"/>
    <property type="match status" value="1"/>
</dbReference>
<dbReference type="InterPro" id="IPR051781">
    <property type="entry name" value="Metallo-dep_Hydrolase"/>
</dbReference>
<dbReference type="Pfam" id="PF01979">
    <property type="entry name" value="Amidohydro_1"/>
    <property type="match status" value="1"/>
</dbReference>
<name>A0ABV9S697_9PSEU</name>
<dbReference type="InterPro" id="IPR011059">
    <property type="entry name" value="Metal-dep_hydrolase_composite"/>
</dbReference>
<accession>A0ABV9S697</accession>
<dbReference type="Gene3D" id="3.30.110.90">
    <property type="entry name" value="Amidohydrolase"/>
    <property type="match status" value="1"/>
</dbReference>
<dbReference type="Gene3D" id="3.20.20.140">
    <property type="entry name" value="Metal-dependent hydrolases"/>
    <property type="match status" value="1"/>
</dbReference>
<comment type="caution">
    <text evidence="2">The sequence shown here is derived from an EMBL/GenBank/DDBJ whole genome shotgun (WGS) entry which is preliminary data.</text>
</comment>
<dbReference type="EMBL" id="JBHSIS010000010">
    <property type="protein sequence ID" value="MFC4856324.1"/>
    <property type="molecule type" value="Genomic_DNA"/>
</dbReference>
<dbReference type="PANTHER" id="PTHR43135">
    <property type="entry name" value="ALPHA-D-RIBOSE 1-METHYLPHOSPHONATE 5-TRIPHOSPHATE DIPHOSPHATASE"/>
    <property type="match status" value="1"/>
</dbReference>
<evidence type="ECO:0000313" key="2">
    <source>
        <dbReference type="EMBL" id="MFC4856324.1"/>
    </source>
</evidence>
<dbReference type="PROSITE" id="PS51318">
    <property type="entry name" value="TAT"/>
    <property type="match status" value="1"/>
</dbReference>
<evidence type="ECO:0000313" key="3">
    <source>
        <dbReference type="Proteomes" id="UP001595859"/>
    </source>
</evidence>
<dbReference type="SUPFAM" id="SSF51338">
    <property type="entry name" value="Composite domain of metallo-dependent hydrolases"/>
    <property type="match status" value="1"/>
</dbReference>
<dbReference type="RefSeq" id="WP_378058303.1">
    <property type="nucleotide sequence ID" value="NZ_JBHSIS010000010.1"/>
</dbReference>
<protein>
    <submittedName>
        <fullName evidence="2">Amidohydrolase family protein</fullName>
    </submittedName>
</protein>
<feature type="domain" description="Amidohydrolase-related" evidence="1">
    <location>
        <begin position="87"/>
        <end position="463"/>
    </location>
</feature>
<dbReference type="InterPro" id="IPR006311">
    <property type="entry name" value="TAT_signal"/>
</dbReference>
<sequence length="498" mass="54005">MTRNISRRGMLVAGATGIAGATVVMARPAMAERRGGGTAFTHVTVIDPASGRVLPDVTVLVHGDTIVDVGRHVRLDGARAVDLRGRFVIPGLADMHTHALAEGIDCGLYVANGVTTVREMAGSPLAREWRTRIEAGTLLGPRYTVGSRMIDGAPTIWNPDWVDIVQVGDPVAARAAVREEIARGADFIKVYSRVPRDAYRALAAEARRHDAPFVGHCPDVVPLEEAADLGQASVEHLFWTPFETSTKEAWIRAEIRRIRLGLGEYSGWFAALHPLEWAAAHTYSPVKGRHLHSKLARRRVRQVPTLAMHRGLDFARTIDMNDPRNKYLPASALASQEMARQEFYLKDRAPAEDAAWAAMFDHRLRTVRRLHEAGVPLMTGTDTGAVALWPGFSVHDELALFVAAGIPPMAALYASTAEPAAFLGARTGRVAPGYAADLAILDANPLHEIRNTQRLSGVVVRGRYIDAEERVRVLAEVKRTAAAAEGEAVAAGCACHRG</sequence>
<dbReference type="Gene3D" id="1.20.58.520">
    <property type="entry name" value="Amidohydrolase"/>
    <property type="match status" value="1"/>
</dbReference>
<organism evidence="2 3">
    <name type="scientific">Actinophytocola glycyrrhizae</name>
    <dbReference type="NCBI Taxonomy" id="2044873"/>
    <lineage>
        <taxon>Bacteria</taxon>
        <taxon>Bacillati</taxon>
        <taxon>Actinomycetota</taxon>
        <taxon>Actinomycetes</taxon>
        <taxon>Pseudonocardiales</taxon>
        <taxon>Pseudonocardiaceae</taxon>
    </lineage>
</organism>